<comment type="pathway">
    <text evidence="1">Lipid metabolism.</text>
</comment>
<protein>
    <recommendedName>
        <fullName evidence="7">1-acyl-sn-glycerol-3-phosphate acyltransferase</fullName>
        <ecNumber evidence="7">2.3.1.51</ecNumber>
    </recommendedName>
</protein>
<keyword evidence="4 7" id="KW-0808">Transferase</keyword>
<dbReference type="Pfam" id="PF01553">
    <property type="entry name" value="Acyltransferase"/>
    <property type="match status" value="1"/>
</dbReference>
<keyword evidence="10" id="KW-1185">Reference proteome</keyword>
<reference evidence="9" key="1">
    <citation type="submission" date="2020-08" db="EMBL/GenBank/DDBJ databases">
        <title>Genome public.</title>
        <authorList>
            <person name="Liu C."/>
            <person name="Sun Q."/>
        </authorList>
    </citation>
    <scope>NUCLEOTIDE SEQUENCE</scope>
    <source>
        <strain evidence="9">NSJ-32</strain>
    </source>
</reference>
<dbReference type="EC" id="2.3.1.51" evidence="7"/>
<evidence type="ECO:0000313" key="10">
    <source>
        <dbReference type="Proteomes" id="UP000657006"/>
    </source>
</evidence>
<evidence type="ECO:0000256" key="7">
    <source>
        <dbReference type="RuleBase" id="RU361267"/>
    </source>
</evidence>
<comment type="caution">
    <text evidence="9">The sequence shown here is derived from an EMBL/GenBank/DDBJ whole genome shotgun (WGS) entry which is preliminary data.</text>
</comment>
<keyword evidence="5 7" id="KW-0443">Lipid metabolism</keyword>
<dbReference type="SMART" id="SM00563">
    <property type="entry name" value="PlsC"/>
    <property type="match status" value="1"/>
</dbReference>
<comment type="similarity">
    <text evidence="2 7">Belongs to the 1-acyl-sn-glycerol-3-phosphate acyltransferase family.</text>
</comment>
<evidence type="ECO:0000256" key="4">
    <source>
        <dbReference type="ARBA" id="ARBA00022679"/>
    </source>
</evidence>
<dbReference type="AlphaFoldDB" id="A0A926I2C7"/>
<dbReference type="PANTHER" id="PTHR10434:SF64">
    <property type="entry name" value="1-ACYL-SN-GLYCEROL-3-PHOSPHATE ACYLTRANSFERASE-RELATED"/>
    <property type="match status" value="1"/>
</dbReference>
<dbReference type="InterPro" id="IPR004552">
    <property type="entry name" value="AGP_acyltrans"/>
</dbReference>
<dbReference type="CDD" id="cd07989">
    <property type="entry name" value="LPLAT_AGPAT-like"/>
    <property type="match status" value="1"/>
</dbReference>
<evidence type="ECO:0000313" key="9">
    <source>
        <dbReference type="EMBL" id="MBC8543921.1"/>
    </source>
</evidence>
<dbReference type="PANTHER" id="PTHR10434">
    <property type="entry name" value="1-ACYL-SN-GLYCEROL-3-PHOSPHATE ACYLTRANSFERASE"/>
    <property type="match status" value="1"/>
</dbReference>
<proteinExistence type="inferred from homology"/>
<dbReference type="Proteomes" id="UP000657006">
    <property type="component" value="Unassembled WGS sequence"/>
</dbReference>
<dbReference type="GO" id="GO:0016020">
    <property type="term" value="C:membrane"/>
    <property type="evidence" value="ECO:0007669"/>
    <property type="project" value="InterPro"/>
</dbReference>
<keyword evidence="3 7" id="KW-0444">Lipid biosynthesis</keyword>
<evidence type="ECO:0000259" key="8">
    <source>
        <dbReference type="SMART" id="SM00563"/>
    </source>
</evidence>
<dbReference type="NCBIfam" id="TIGR00530">
    <property type="entry name" value="AGP_acyltrn"/>
    <property type="match status" value="1"/>
</dbReference>
<comment type="catalytic activity">
    <reaction evidence="7">
        <text>a 1-acyl-sn-glycero-3-phosphate + an acyl-CoA = a 1,2-diacyl-sn-glycero-3-phosphate + CoA</text>
        <dbReference type="Rhea" id="RHEA:19709"/>
        <dbReference type="ChEBI" id="CHEBI:57287"/>
        <dbReference type="ChEBI" id="CHEBI:57970"/>
        <dbReference type="ChEBI" id="CHEBI:58342"/>
        <dbReference type="ChEBI" id="CHEBI:58608"/>
        <dbReference type="EC" id="2.3.1.51"/>
    </reaction>
</comment>
<keyword evidence="6 7" id="KW-0012">Acyltransferase</keyword>
<evidence type="ECO:0000256" key="5">
    <source>
        <dbReference type="ARBA" id="ARBA00023098"/>
    </source>
</evidence>
<evidence type="ECO:0000256" key="2">
    <source>
        <dbReference type="ARBA" id="ARBA00008655"/>
    </source>
</evidence>
<dbReference type="GO" id="GO:0006654">
    <property type="term" value="P:phosphatidic acid biosynthetic process"/>
    <property type="evidence" value="ECO:0007669"/>
    <property type="project" value="TreeGrafter"/>
</dbReference>
<gene>
    <name evidence="9" type="ORF">H8730_10230</name>
</gene>
<dbReference type="InterPro" id="IPR002123">
    <property type="entry name" value="Plipid/glycerol_acylTrfase"/>
</dbReference>
<evidence type="ECO:0000256" key="6">
    <source>
        <dbReference type="ARBA" id="ARBA00023315"/>
    </source>
</evidence>
<name>A0A926I2C7_9FIRM</name>
<dbReference type="GO" id="GO:0003841">
    <property type="term" value="F:1-acylglycerol-3-phosphate O-acyltransferase activity"/>
    <property type="evidence" value="ECO:0007669"/>
    <property type="project" value="UniProtKB-UniRule"/>
</dbReference>
<dbReference type="SUPFAM" id="SSF69593">
    <property type="entry name" value="Glycerol-3-phosphate (1)-acyltransferase"/>
    <property type="match status" value="1"/>
</dbReference>
<dbReference type="RefSeq" id="WP_177714291.1">
    <property type="nucleotide sequence ID" value="NZ_JACRSQ010000014.1"/>
</dbReference>
<evidence type="ECO:0000256" key="3">
    <source>
        <dbReference type="ARBA" id="ARBA00022516"/>
    </source>
</evidence>
<evidence type="ECO:0000256" key="1">
    <source>
        <dbReference type="ARBA" id="ARBA00005189"/>
    </source>
</evidence>
<feature type="domain" description="Phospholipid/glycerol acyltransferase" evidence="8">
    <location>
        <begin position="70"/>
        <end position="184"/>
    </location>
</feature>
<keyword evidence="7" id="KW-1208">Phospholipid metabolism</keyword>
<accession>A0A926I2C7</accession>
<comment type="domain">
    <text evidence="7">The HXXXXD motif is essential for acyltransferase activity and may constitute the binding site for the phosphate moiety of the glycerol-3-phosphate.</text>
</comment>
<keyword evidence="7" id="KW-0594">Phospholipid biosynthesis</keyword>
<dbReference type="EMBL" id="JACRSQ010000014">
    <property type="protein sequence ID" value="MBC8543921.1"/>
    <property type="molecule type" value="Genomic_DNA"/>
</dbReference>
<organism evidence="9 10">
    <name type="scientific">Bianquea renquensis</name>
    <dbReference type="NCBI Taxonomy" id="2763661"/>
    <lineage>
        <taxon>Bacteria</taxon>
        <taxon>Bacillati</taxon>
        <taxon>Bacillota</taxon>
        <taxon>Clostridia</taxon>
        <taxon>Eubacteriales</taxon>
        <taxon>Bianqueaceae</taxon>
        <taxon>Bianquea</taxon>
    </lineage>
</organism>
<sequence>MFRTLRTLFYTIGVLLRNAGYSRRCAKLPEEERWKVSHDFVKRASKGLIKATGARVIYHGLENLPDRQGILFVSNHESYFDILILLQVMESPTAFVAKNSIRKVPFLSKWLENIGSVYINRDDLRQSMEAIIATGNQMKRGLNMAIFPEGTRSKSDTAGEFKKGSLKPASMAKAPIVPVFIDGSHRIFESNPGIRIRPAEVHVYMGTPIDMEDMPRAEQKELANHIRDVVLNLKDTVQ</sequence>